<dbReference type="InterPro" id="IPR029209">
    <property type="entry name" value="DML1/Misato_tubulin"/>
</dbReference>
<sequence length="574" mass="63626">MKEIVTIQVGEFANYIGSHFWNFQDELLGLAENPLGDPLYRSPFLDMDVLYRSGETPQGILTYCPRLISLGHEGSLGSLHSSGLLSYGITNPYSVEITTWNGNVARCTAEPHEKNLFLQSLIEQDNANLTTNDADQENSHKKDITDKDRVKCLENGVQYWTDFSKVQYHPRSLYELHGSWMDLEKYDDYGIGIDALSIGLHGEEMNERLRYFVEECDHIQGMQFIVDDSGSFSAIAVAFLEGIADEYPNTPVLLYSTRKPGSYAYGKSQKESVLRTLHDAISFSMLSSYCKLMVPVGLPSLSRSKLSSTLNVDDNKLFHCSAVYAASIHSASVPFRMEPQGPTVESINFSGGMDINGMIQLLAGQGRQNMINILDIAMPAPFLTDESNQSPILRSLCPLTPEIDENDDDLYSVETLMVNGVFSGVQRAFVPEVVSSVHSAYENEPKRPMFCHVSAACCPLPIPLPFPSIFNNRVGRQGELSATSLGGEEQRGSLEIDSIPMATRFRSSSAVKPLVERRLVNLRRFGLERGAAGAELLRRWGFGREEVEEMAEAMTKLVTKLDPVAYASSGSDSD</sequence>
<keyword evidence="3" id="KW-0496">Mitochondrion</keyword>
<proteinExistence type="inferred from homology"/>
<dbReference type="Gene3D" id="3.40.50.1440">
    <property type="entry name" value="Tubulin/FtsZ, GTPase domain"/>
    <property type="match status" value="1"/>
</dbReference>
<comment type="caution">
    <text evidence="6">The sequence shown here is derived from an EMBL/GenBank/DDBJ whole genome shotgun (WGS) entry which is preliminary data.</text>
</comment>
<dbReference type="Proteomes" id="UP000636800">
    <property type="component" value="Unassembled WGS sequence"/>
</dbReference>
<dbReference type="InterPro" id="IPR036525">
    <property type="entry name" value="Tubulin/FtsZ_GTPase_sf"/>
</dbReference>
<dbReference type="GO" id="GO:0007005">
    <property type="term" value="P:mitochondrion organization"/>
    <property type="evidence" value="ECO:0007669"/>
    <property type="project" value="InterPro"/>
</dbReference>
<accession>A0A835Q8H3</accession>
<keyword evidence="7" id="KW-1185">Reference proteome</keyword>
<evidence type="ECO:0008006" key="8">
    <source>
        <dbReference type="Google" id="ProtNLM"/>
    </source>
</evidence>
<evidence type="ECO:0000259" key="4">
    <source>
        <dbReference type="Pfam" id="PF10644"/>
    </source>
</evidence>
<dbReference type="InterPro" id="IPR019605">
    <property type="entry name" value="Misato_II_tubulin-like"/>
</dbReference>
<dbReference type="SUPFAM" id="SSF52490">
    <property type="entry name" value="Tubulin nucleotide-binding domain-like"/>
    <property type="match status" value="1"/>
</dbReference>
<evidence type="ECO:0000256" key="1">
    <source>
        <dbReference type="ARBA" id="ARBA00004173"/>
    </source>
</evidence>
<dbReference type="InterPro" id="IPR049942">
    <property type="entry name" value="DML1/Misato"/>
</dbReference>
<feature type="domain" description="DML1/Misato tubulin" evidence="5">
    <location>
        <begin position="155"/>
        <end position="336"/>
    </location>
</feature>
<evidence type="ECO:0000259" key="5">
    <source>
        <dbReference type="Pfam" id="PF14881"/>
    </source>
</evidence>
<dbReference type="EMBL" id="JADCNL010000009">
    <property type="protein sequence ID" value="KAG0466185.1"/>
    <property type="molecule type" value="Genomic_DNA"/>
</dbReference>
<protein>
    <recommendedName>
        <fullName evidence="8">Protein misato homolog 1</fullName>
    </recommendedName>
</protein>
<dbReference type="OrthoDB" id="6375767at2759"/>
<organism evidence="6 7">
    <name type="scientific">Vanilla planifolia</name>
    <name type="common">Vanilla</name>
    <dbReference type="NCBI Taxonomy" id="51239"/>
    <lineage>
        <taxon>Eukaryota</taxon>
        <taxon>Viridiplantae</taxon>
        <taxon>Streptophyta</taxon>
        <taxon>Embryophyta</taxon>
        <taxon>Tracheophyta</taxon>
        <taxon>Spermatophyta</taxon>
        <taxon>Magnoliopsida</taxon>
        <taxon>Liliopsida</taxon>
        <taxon>Asparagales</taxon>
        <taxon>Orchidaceae</taxon>
        <taxon>Vanilloideae</taxon>
        <taxon>Vanilleae</taxon>
        <taxon>Vanilla</taxon>
    </lineage>
</organism>
<evidence type="ECO:0000313" key="7">
    <source>
        <dbReference type="Proteomes" id="UP000636800"/>
    </source>
</evidence>
<gene>
    <name evidence="6" type="ORF">HPP92_017765</name>
</gene>
<dbReference type="AlphaFoldDB" id="A0A835Q8H3"/>
<dbReference type="Pfam" id="PF14881">
    <property type="entry name" value="Tubulin_3"/>
    <property type="match status" value="1"/>
</dbReference>
<name>A0A835Q8H3_VANPL</name>
<evidence type="ECO:0000313" key="6">
    <source>
        <dbReference type="EMBL" id="KAG0466185.1"/>
    </source>
</evidence>
<comment type="subcellular location">
    <subcellularLocation>
        <location evidence="1">Mitochondrion</location>
    </subcellularLocation>
</comment>
<dbReference type="PANTHER" id="PTHR13391">
    <property type="entry name" value="MITOCHONDRIAL DISTRIBUTION REGULATOR MISATO"/>
    <property type="match status" value="1"/>
</dbReference>
<evidence type="ECO:0000256" key="3">
    <source>
        <dbReference type="ARBA" id="ARBA00023128"/>
    </source>
</evidence>
<dbReference type="PANTHER" id="PTHR13391:SF0">
    <property type="entry name" value="PROTEIN MISATO HOMOLOG 1"/>
    <property type="match status" value="1"/>
</dbReference>
<dbReference type="CDD" id="cd06060">
    <property type="entry name" value="misato"/>
    <property type="match status" value="1"/>
</dbReference>
<feature type="domain" description="Misato Segment II tubulin-like" evidence="4">
    <location>
        <begin position="2"/>
        <end position="121"/>
    </location>
</feature>
<reference evidence="6 7" key="1">
    <citation type="journal article" date="2020" name="Nat. Food">
        <title>A phased Vanilla planifolia genome enables genetic improvement of flavour and production.</title>
        <authorList>
            <person name="Hasing T."/>
            <person name="Tang H."/>
            <person name="Brym M."/>
            <person name="Khazi F."/>
            <person name="Huang T."/>
            <person name="Chambers A.H."/>
        </authorList>
    </citation>
    <scope>NUCLEOTIDE SEQUENCE [LARGE SCALE GENOMIC DNA]</scope>
    <source>
        <tissue evidence="6">Leaf</tissue>
    </source>
</reference>
<dbReference type="Pfam" id="PF10644">
    <property type="entry name" value="Misat_Tub_SegII"/>
    <property type="match status" value="1"/>
</dbReference>
<dbReference type="GO" id="GO:0005739">
    <property type="term" value="C:mitochondrion"/>
    <property type="evidence" value="ECO:0007669"/>
    <property type="project" value="UniProtKB-SubCell"/>
</dbReference>
<evidence type="ECO:0000256" key="2">
    <source>
        <dbReference type="ARBA" id="ARBA00008507"/>
    </source>
</evidence>
<comment type="similarity">
    <text evidence="2">Belongs to the misato family.</text>
</comment>